<evidence type="ECO:0000256" key="1">
    <source>
        <dbReference type="ARBA" id="ARBA00007806"/>
    </source>
</evidence>
<comment type="caution">
    <text evidence="6">The sequence shown here is derived from an EMBL/GenBank/DDBJ whole genome shotgun (WGS) entry which is preliminary data.</text>
</comment>
<evidence type="ECO:0000259" key="3">
    <source>
        <dbReference type="Pfam" id="PF01055"/>
    </source>
</evidence>
<dbReference type="InterPro" id="IPR025887">
    <property type="entry name" value="Glyco_hydro_31_N_dom"/>
</dbReference>
<feature type="domain" description="Glycoside hydrolase family 31 N-terminal" evidence="4">
    <location>
        <begin position="20"/>
        <end position="181"/>
    </location>
</feature>
<dbReference type="GO" id="GO:0030246">
    <property type="term" value="F:carbohydrate binding"/>
    <property type="evidence" value="ECO:0007669"/>
    <property type="project" value="InterPro"/>
</dbReference>
<reference evidence="6" key="2">
    <citation type="journal article" date="2021" name="PeerJ">
        <title>Extensive microbial diversity within the chicken gut microbiome revealed by metagenomics and culture.</title>
        <authorList>
            <person name="Gilroy R."/>
            <person name="Ravi A."/>
            <person name="Getino M."/>
            <person name="Pursley I."/>
            <person name="Horton D.L."/>
            <person name="Alikhan N.F."/>
            <person name="Baker D."/>
            <person name="Gharbi K."/>
            <person name="Hall N."/>
            <person name="Watson M."/>
            <person name="Adriaenssens E.M."/>
            <person name="Foster-Nyarko E."/>
            <person name="Jarju S."/>
            <person name="Secka A."/>
            <person name="Antonio M."/>
            <person name="Oren A."/>
            <person name="Chaudhuri R.R."/>
            <person name="La Ragione R."/>
            <person name="Hildebrand F."/>
            <person name="Pallen M.J."/>
        </authorList>
    </citation>
    <scope>NUCLEOTIDE SEQUENCE</scope>
    <source>
        <strain evidence="6">CHK183-6373</strain>
    </source>
</reference>
<dbReference type="InterPro" id="IPR000322">
    <property type="entry name" value="Glyco_hydro_31_TIM"/>
</dbReference>
<dbReference type="CDD" id="cd14752">
    <property type="entry name" value="GH31_N"/>
    <property type="match status" value="1"/>
</dbReference>
<dbReference type="InterPro" id="IPR048395">
    <property type="entry name" value="Glyco_hydro_31_C"/>
</dbReference>
<comment type="similarity">
    <text evidence="1 2">Belongs to the glycosyl hydrolase 31 family.</text>
</comment>
<organism evidence="6 7">
    <name type="scientific">Candidatus Ornithocaccomicrobium faecavium</name>
    <dbReference type="NCBI Taxonomy" id="2840890"/>
    <lineage>
        <taxon>Bacteria</taxon>
        <taxon>Bacillati</taxon>
        <taxon>Bacillota</taxon>
        <taxon>Clostridia</taxon>
        <taxon>Candidatus Ornithocaccomicrobium</taxon>
    </lineage>
</organism>
<dbReference type="PANTHER" id="PTHR43863">
    <property type="entry name" value="HYDROLASE, PUTATIVE (AFU_ORTHOLOGUE AFUA_1G03140)-RELATED"/>
    <property type="match status" value="1"/>
</dbReference>
<dbReference type="Gene3D" id="3.20.20.80">
    <property type="entry name" value="Glycosidases"/>
    <property type="match status" value="1"/>
</dbReference>
<keyword evidence="2" id="KW-0326">Glycosidase</keyword>
<dbReference type="InterPro" id="IPR051816">
    <property type="entry name" value="Glycosyl_Hydrolase_31"/>
</dbReference>
<sequence length="667" mass="76181">MFQSTGRRLIWRRDAQTLWIEPWGENSLRVRATAEAAMPEMDWALLPAPEAEVEIAIGDGQASIVCGKLRAAVSASGKIRFFNQRGELLLEEFVRDMSQPEFSSHMRIAARELKGHIGGLYAATQRFESDPEEKLFGMGQYQQGIFNLKGATLELMQRNAQCSVPFVLSSKGYGLLWHNPAVGTATFGTNMTVWQAEYTRLIDYWITADDAPAPIVERYVRATGLPPMMPESAMGFWQSKLRYRTQEELLGVAREYRRRGLPLSVIVIDFYHWTKFGDWKFDPAYWPDPVGMVRELRDMGVEAAVSVWPSVELSSENFAEMLDRGYLVQVDTGVRLSMRSADWTIFFDATNPQARQYVWEKCKKSYYDAGIRYLWLDAAEPQYPSWLNYGAQSYRYQLGPHPVVGNLYPQLFAKGMYDGLRAAGETQVLSLVRCAWAGSQRYGALVWSGDIHCSFKSMRWQIVAGLQMGLAGIGWWTTDTGGFDWGNIYDEGFRELMVRWFEWSAFSPVLRMHGDRQPHPLDGESGLTASCGADNEVWSFGEENYPIFVRYLRLREAMRPYIRGLMRQFHERGTPIMRPLFYHYPEDAEAWNIADSYLFGQDVLVAPILEAGAVRRRVYLPRGSRWLECATGLWHEGGQWVESPAPLDTIPLFRRDGVFVPGLSGER</sequence>
<dbReference type="SUPFAM" id="SSF51011">
    <property type="entry name" value="Glycosyl hydrolase domain"/>
    <property type="match status" value="1"/>
</dbReference>
<gene>
    <name evidence="6" type="ORF">IAA64_11810</name>
</gene>
<dbReference type="GO" id="GO:0005975">
    <property type="term" value="P:carbohydrate metabolic process"/>
    <property type="evidence" value="ECO:0007669"/>
    <property type="project" value="InterPro"/>
</dbReference>
<protein>
    <submittedName>
        <fullName evidence="6">Family 31 glucosidase</fullName>
    </submittedName>
</protein>
<dbReference type="AlphaFoldDB" id="A0A9D1P9S0"/>
<dbReference type="GO" id="GO:0004553">
    <property type="term" value="F:hydrolase activity, hydrolyzing O-glycosyl compounds"/>
    <property type="evidence" value="ECO:0007669"/>
    <property type="project" value="InterPro"/>
</dbReference>
<dbReference type="SUPFAM" id="SSF74650">
    <property type="entry name" value="Galactose mutarotase-like"/>
    <property type="match status" value="1"/>
</dbReference>
<dbReference type="Proteomes" id="UP000886884">
    <property type="component" value="Unassembled WGS sequence"/>
</dbReference>
<accession>A0A9D1P9S0</accession>
<dbReference type="Pfam" id="PF01055">
    <property type="entry name" value="Glyco_hydro_31_2nd"/>
    <property type="match status" value="1"/>
</dbReference>
<evidence type="ECO:0000313" key="7">
    <source>
        <dbReference type="Proteomes" id="UP000886884"/>
    </source>
</evidence>
<evidence type="ECO:0000256" key="2">
    <source>
        <dbReference type="RuleBase" id="RU361185"/>
    </source>
</evidence>
<dbReference type="PANTHER" id="PTHR43863:SF2">
    <property type="entry name" value="MALTASE-GLUCOAMYLASE"/>
    <property type="match status" value="1"/>
</dbReference>
<reference evidence="6" key="1">
    <citation type="submission" date="2020-10" db="EMBL/GenBank/DDBJ databases">
        <authorList>
            <person name="Gilroy R."/>
        </authorList>
    </citation>
    <scope>NUCLEOTIDE SEQUENCE</scope>
    <source>
        <strain evidence="6">CHK183-6373</strain>
    </source>
</reference>
<name>A0A9D1P9S0_9FIRM</name>
<feature type="domain" description="Glycoside hydrolase family 31 TIM barrel" evidence="3">
    <location>
        <begin position="226"/>
        <end position="562"/>
    </location>
</feature>
<dbReference type="Gene3D" id="2.60.40.1760">
    <property type="entry name" value="glycosyl hydrolase (family 31)"/>
    <property type="match status" value="1"/>
</dbReference>
<dbReference type="InterPro" id="IPR017853">
    <property type="entry name" value="GH"/>
</dbReference>
<feature type="domain" description="Glycosyl hydrolase family 31 C-terminal" evidence="5">
    <location>
        <begin position="573"/>
        <end position="657"/>
    </location>
</feature>
<dbReference type="Pfam" id="PF13802">
    <property type="entry name" value="Gal_mutarotas_2"/>
    <property type="match status" value="1"/>
</dbReference>
<dbReference type="Pfam" id="PF21365">
    <property type="entry name" value="Glyco_hydro_31_3rd"/>
    <property type="match status" value="1"/>
</dbReference>
<evidence type="ECO:0000259" key="4">
    <source>
        <dbReference type="Pfam" id="PF13802"/>
    </source>
</evidence>
<dbReference type="CDD" id="cd06591">
    <property type="entry name" value="GH31_xylosidase_XylS"/>
    <property type="match status" value="1"/>
</dbReference>
<dbReference type="EMBL" id="DVOT01000215">
    <property type="protein sequence ID" value="HIV28652.1"/>
    <property type="molecule type" value="Genomic_DNA"/>
</dbReference>
<dbReference type="Gene3D" id="2.60.40.1180">
    <property type="entry name" value="Golgi alpha-mannosidase II"/>
    <property type="match status" value="1"/>
</dbReference>
<evidence type="ECO:0000313" key="6">
    <source>
        <dbReference type="EMBL" id="HIV28652.1"/>
    </source>
</evidence>
<keyword evidence="2" id="KW-0378">Hydrolase</keyword>
<evidence type="ECO:0000259" key="5">
    <source>
        <dbReference type="Pfam" id="PF21365"/>
    </source>
</evidence>
<proteinExistence type="inferred from homology"/>
<dbReference type="SUPFAM" id="SSF51445">
    <property type="entry name" value="(Trans)glycosidases"/>
    <property type="match status" value="1"/>
</dbReference>
<dbReference type="InterPro" id="IPR011013">
    <property type="entry name" value="Gal_mutarotase_sf_dom"/>
</dbReference>
<dbReference type="InterPro" id="IPR013780">
    <property type="entry name" value="Glyco_hydro_b"/>
</dbReference>